<gene>
    <name evidence="2" type="ORF">V6E02_00725</name>
</gene>
<dbReference type="EMBL" id="JBAJEX010000001">
    <property type="protein sequence ID" value="MEO1765747.1"/>
    <property type="molecule type" value="Genomic_DNA"/>
</dbReference>
<dbReference type="Gene3D" id="3.30.70.120">
    <property type="match status" value="1"/>
</dbReference>
<name>A0ABV0ED48_9BURK</name>
<dbReference type="PANTHER" id="PTHR35983">
    <property type="entry name" value="UPF0166 PROTEIN TM_0021"/>
    <property type="match status" value="1"/>
</dbReference>
<dbReference type="PANTHER" id="PTHR35983:SF1">
    <property type="entry name" value="UPF0166 PROTEIN TM_0021"/>
    <property type="match status" value="1"/>
</dbReference>
<accession>A0ABV0ED48</accession>
<sequence>MADVFLKIYTEENQRHRGRLLYEWLLEQAHALGIPGGSAFRAIAGYGRHGVMHEETFFELAGDLPVEVGFVTSEADAERLLARIGEEGLSLFYAKLPAQHGVTGQPG</sequence>
<comment type="similarity">
    <text evidence="1">Belongs to the UPF0166 family.</text>
</comment>
<evidence type="ECO:0000313" key="2">
    <source>
        <dbReference type="EMBL" id="MEO1765747.1"/>
    </source>
</evidence>
<dbReference type="Proteomes" id="UP001482231">
    <property type="component" value="Unassembled WGS sequence"/>
</dbReference>
<dbReference type="InterPro" id="IPR015867">
    <property type="entry name" value="N-reg_PII/ATP_PRibTrfase_C"/>
</dbReference>
<protein>
    <submittedName>
        <fullName evidence="2">DUF190 domain-containing protein</fullName>
    </submittedName>
</protein>
<proteinExistence type="inferred from homology"/>
<reference evidence="2 3" key="1">
    <citation type="submission" date="2024-02" db="EMBL/GenBank/DDBJ databases">
        <title>New thermophilic sulfur-oxidizing bacteria from a hot springs of the Uzon caldera (Kamchatka, Russia).</title>
        <authorList>
            <person name="Dukat A.M."/>
            <person name="Elcheninov A.G."/>
            <person name="Frolov E.N."/>
        </authorList>
    </citation>
    <scope>NUCLEOTIDE SEQUENCE [LARGE SCALE GENOMIC DNA]</scope>
    <source>
        <strain evidence="2 3">AK1</strain>
    </source>
</reference>
<keyword evidence="3" id="KW-1185">Reference proteome</keyword>
<comment type="caution">
    <text evidence="2">The sequence shown here is derived from an EMBL/GenBank/DDBJ whole genome shotgun (WGS) entry which is preliminary data.</text>
</comment>
<evidence type="ECO:0000313" key="3">
    <source>
        <dbReference type="Proteomes" id="UP001482231"/>
    </source>
</evidence>
<dbReference type="SUPFAM" id="SSF54913">
    <property type="entry name" value="GlnB-like"/>
    <property type="match status" value="1"/>
</dbReference>
<evidence type="ECO:0000256" key="1">
    <source>
        <dbReference type="ARBA" id="ARBA00010554"/>
    </source>
</evidence>
<dbReference type="RefSeq" id="WP_347306172.1">
    <property type="nucleotide sequence ID" value="NZ_JBAJEX010000001.1"/>
</dbReference>
<dbReference type="InterPro" id="IPR003793">
    <property type="entry name" value="UPF0166"/>
</dbReference>
<dbReference type="InterPro" id="IPR011322">
    <property type="entry name" value="N-reg_PII-like_a/b"/>
</dbReference>
<organism evidence="2 3">
    <name type="scientific">Thiobacter aerophilum</name>
    <dbReference type="NCBI Taxonomy" id="3121275"/>
    <lineage>
        <taxon>Bacteria</taxon>
        <taxon>Pseudomonadati</taxon>
        <taxon>Pseudomonadota</taxon>
        <taxon>Betaproteobacteria</taxon>
        <taxon>Burkholderiales</taxon>
        <taxon>Thiobacteraceae</taxon>
        <taxon>Thiobacter</taxon>
    </lineage>
</organism>
<dbReference type="Pfam" id="PF02641">
    <property type="entry name" value="DUF190"/>
    <property type="match status" value="1"/>
</dbReference>